<keyword evidence="2" id="KW-0808">Transferase</keyword>
<name>X0T1M7_9ZZZZ</name>
<dbReference type="PANTHER" id="PTHR12526:SF510">
    <property type="entry name" value="D-INOSITOL 3-PHOSPHATE GLYCOSYLTRANSFERASE"/>
    <property type="match status" value="1"/>
</dbReference>
<comment type="caution">
    <text evidence="4">The sequence shown here is derived from an EMBL/GenBank/DDBJ whole genome shotgun (WGS) entry which is preliminary data.</text>
</comment>
<gene>
    <name evidence="4" type="ORF">S01H1_25063</name>
</gene>
<evidence type="ECO:0000313" key="4">
    <source>
        <dbReference type="EMBL" id="GAF87149.1"/>
    </source>
</evidence>
<evidence type="ECO:0000256" key="2">
    <source>
        <dbReference type="ARBA" id="ARBA00022679"/>
    </source>
</evidence>
<organism evidence="4">
    <name type="scientific">marine sediment metagenome</name>
    <dbReference type="NCBI Taxonomy" id="412755"/>
    <lineage>
        <taxon>unclassified sequences</taxon>
        <taxon>metagenomes</taxon>
        <taxon>ecological metagenomes</taxon>
    </lineage>
</organism>
<dbReference type="GO" id="GO:0016757">
    <property type="term" value="F:glycosyltransferase activity"/>
    <property type="evidence" value="ECO:0007669"/>
    <property type="project" value="UniProtKB-KW"/>
</dbReference>
<dbReference type="Pfam" id="PF00534">
    <property type="entry name" value="Glycos_transf_1"/>
    <property type="match status" value="1"/>
</dbReference>
<dbReference type="SUPFAM" id="SSF53756">
    <property type="entry name" value="UDP-Glycosyltransferase/glycogen phosphorylase"/>
    <property type="match status" value="1"/>
</dbReference>
<keyword evidence="1" id="KW-0328">Glycosyltransferase</keyword>
<protein>
    <recommendedName>
        <fullName evidence="3">Glycosyl transferase family 1 domain-containing protein</fullName>
    </recommendedName>
</protein>
<dbReference type="Gene3D" id="3.40.50.2000">
    <property type="entry name" value="Glycogen Phosphorylase B"/>
    <property type="match status" value="1"/>
</dbReference>
<evidence type="ECO:0000259" key="3">
    <source>
        <dbReference type="Pfam" id="PF00534"/>
    </source>
</evidence>
<dbReference type="CDD" id="cd03811">
    <property type="entry name" value="GT4_GT28_WabH-like"/>
    <property type="match status" value="1"/>
</dbReference>
<proteinExistence type="predicted"/>
<dbReference type="EMBL" id="BARS01015102">
    <property type="protein sequence ID" value="GAF87149.1"/>
    <property type="molecule type" value="Genomic_DNA"/>
</dbReference>
<dbReference type="AlphaFoldDB" id="X0T1M7"/>
<sequence length="217" mass="24859">EEKIRVIHNGVDIDHIDKLSFEKVNHIWIKSHFNVIVSVGRLFKPKGLPNLLDALKIVNKKKTVYLIIIGKGEEEKRLKVMAKKIGINDRVDFIGFKHNPFKYIANADLFVLSSLWEGCPNTLLEAMACRTPVVSTDAPYGPAEIIEDSVNGYLVPVADSSRLAEKILYVLDNLNKQDNVIREAREKIEKKFSIHKMTRRYEKLFYSICADKIHLTL</sequence>
<feature type="domain" description="Glycosyl transferase family 1" evidence="3">
    <location>
        <begin position="31"/>
        <end position="186"/>
    </location>
</feature>
<accession>X0T1M7</accession>
<evidence type="ECO:0000256" key="1">
    <source>
        <dbReference type="ARBA" id="ARBA00022676"/>
    </source>
</evidence>
<feature type="non-terminal residue" evidence="4">
    <location>
        <position position="1"/>
    </location>
</feature>
<dbReference type="InterPro" id="IPR001296">
    <property type="entry name" value="Glyco_trans_1"/>
</dbReference>
<reference evidence="4" key="1">
    <citation type="journal article" date="2014" name="Front. Microbiol.">
        <title>High frequency of phylogenetically diverse reductive dehalogenase-homologous genes in deep subseafloor sedimentary metagenomes.</title>
        <authorList>
            <person name="Kawai M."/>
            <person name="Futagami T."/>
            <person name="Toyoda A."/>
            <person name="Takaki Y."/>
            <person name="Nishi S."/>
            <person name="Hori S."/>
            <person name="Arai W."/>
            <person name="Tsubouchi T."/>
            <person name="Morono Y."/>
            <person name="Uchiyama I."/>
            <person name="Ito T."/>
            <person name="Fujiyama A."/>
            <person name="Inagaki F."/>
            <person name="Takami H."/>
        </authorList>
    </citation>
    <scope>NUCLEOTIDE SEQUENCE</scope>
    <source>
        <strain evidence="4">Expedition CK06-06</strain>
    </source>
</reference>
<dbReference type="PANTHER" id="PTHR12526">
    <property type="entry name" value="GLYCOSYLTRANSFERASE"/>
    <property type="match status" value="1"/>
</dbReference>